<reference evidence="1 2" key="1">
    <citation type="submission" date="2015-11" db="EMBL/GenBank/DDBJ databases">
        <title>Exploring the genomic traits of fungus-feeding bacterial genus Collimonas.</title>
        <authorList>
            <person name="Song C."/>
            <person name="Schmidt R."/>
            <person name="de Jager V."/>
            <person name="Krzyzanowska D."/>
            <person name="Jongedijk E."/>
            <person name="Cankar K."/>
            <person name="Beekwilder J."/>
            <person name="van Veen A."/>
            <person name="de Boer W."/>
            <person name="van Veen J.A."/>
            <person name="Garbeva P."/>
        </authorList>
    </citation>
    <scope>NUCLEOTIDE SEQUENCE [LARGE SCALE GENOMIC DNA]</scope>
    <source>
        <strain evidence="1 2">Ter282</strain>
    </source>
</reference>
<proteinExistence type="predicted"/>
<dbReference type="Proteomes" id="UP000071778">
    <property type="component" value="Chromosome"/>
</dbReference>
<evidence type="ECO:0000313" key="2">
    <source>
        <dbReference type="Proteomes" id="UP000071778"/>
    </source>
</evidence>
<organism evidence="1 2">
    <name type="scientific">Collimonas arenae</name>
    <dbReference type="NCBI Taxonomy" id="279058"/>
    <lineage>
        <taxon>Bacteria</taxon>
        <taxon>Pseudomonadati</taxon>
        <taxon>Pseudomonadota</taxon>
        <taxon>Betaproteobacteria</taxon>
        <taxon>Burkholderiales</taxon>
        <taxon>Oxalobacteraceae</taxon>
        <taxon>Collimonas</taxon>
    </lineage>
</organism>
<keyword evidence="2" id="KW-1185">Reference proteome</keyword>
<protein>
    <submittedName>
        <fullName evidence="1">Uncharacterized protein</fullName>
    </submittedName>
</protein>
<sequence>MGTTKENAAPCDAAWNPQYALFRKFMQKPVIDTGYIKPQVAPAGALHLSA</sequence>
<name>A0A127PVG9_9BURK</name>
<dbReference type="AlphaFoldDB" id="A0A127PVG9"/>
<dbReference type="EMBL" id="CP013235">
    <property type="protein sequence ID" value="AMP11692.1"/>
    <property type="molecule type" value="Genomic_DNA"/>
</dbReference>
<gene>
    <name evidence="1" type="ORF">CAter282_4026</name>
</gene>
<accession>A0A127PVG9</accession>
<evidence type="ECO:0000313" key="1">
    <source>
        <dbReference type="EMBL" id="AMP11692.1"/>
    </source>
</evidence>
<dbReference type="PATRIC" id="fig|279058.17.peg.4346"/>